<dbReference type="Gene3D" id="1.10.287.1490">
    <property type="match status" value="1"/>
</dbReference>
<feature type="coiled-coil region" evidence="1">
    <location>
        <begin position="111"/>
        <end position="138"/>
    </location>
</feature>
<sequence length="208" mass="22942">MTMIPGPFRRAAVEAEHRLRGGVGLLARLTRDLERTADLGRLLPSYGDRIRSLEEAVQERDAELDALRAELRSLVAQLNDRLLPGIDERMDDTERDLSAVAAGLVRTGRDGAEQRARLEAAERRLSDLRGKVAQMEQRAGLWRDLQASMARLGDDVDALRSRFALRAAEPVAEVVRAAEPVRGVEAVRSVVPEPVQPVASERVADRPA</sequence>
<protein>
    <submittedName>
        <fullName evidence="2">Uncharacterized protein</fullName>
    </submittedName>
</protein>
<comment type="caution">
    <text evidence="2">The sequence shown here is derived from an EMBL/GenBank/DDBJ whole genome shotgun (WGS) entry which is preliminary data.</text>
</comment>
<dbReference type="EMBL" id="JBHTGP010000004">
    <property type="protein sequence ID" value="MFD0684760.1"/>
    <property type="molecule type" value="Genomic_DNA"/>
</dbReference>
<organism evidence="2 3">
    <name type="scientific">Actinomadura fibrosa</name>
    <dbReference type="NCBI Taxonomy" id="111802"/>
    <lineage>
        <taxon>Bacteria</taxon>
        <taxon>Bacillati</taxon>
        <taxon>Actinomycetota</taxon>
        <taxon>Actinomycetes</taxon>
        <taxon>Streptosporangiales</taxon>
        <taxon>Thermomonosporaceae</taxon>
        <taxon>Actinomadura</taxon>
    </lineage>
</organism>
<evidence type="ECO:0000256" key="1">
    <source>
        <dbReference type="SAM" id="Coils"/>
    </source>
</evidence>
<feature type="coiled-coil region" evidence="1">
    <location>
        <begin position="50"/>
        <end position="77"/>
    </location>
</feature>
<reference evidence="3" key="1">
    <citation type="journal article" date="2019" name="Int. J. Syst. Evol. Microbiol.">
        <title>The Global Catalogue of Microorganisms (GCM) 10K type strain sequencing project: providing services to taxonomists for standard genome sequencing and annotation.</title>
        <authorList>
            <consortium name="The Broad Institute Genomics Platform"/>
            <consortium name="The Broad Institute Genome Sequencing Center for Infectious Disease"/>
            <person name="Wu L."/>
            <person name="Ma J."/>
        </authorList>
    </citation>
    <scope>NUCLEOTIDE SEQUENCE [LARGE SCALE GENOMIC DNA]</scope>
    <source>
        <strain evidence="3">JCM 9371</strain>
    </source>
</reference>
<name>A0ABW2XFE8_9ACTN</name>
<dbReference type="Proteomes" id="UP001597063">
    <property type="component" value="Unassembled WGS sequence"/>
</dbReference>
<keyword evidence="1" id="KW-0175">Coiled coil</keyword>
<keyword evidence="3" id="KW-1185">Reference proteome</keyword>
<gene>
    <name evidence="2" type="ORF">ACFQZM_09650</name>
</gene>
<accession>A0ABW2XFE8</accession>
<evidence type="ECO:0000313" key="2">
    <source>
        <dbReference type="EMBL" id="MFD0684760.1"/>
    </source>
</evidence>
<evidence type="ECO:0000313" key="3">
    <source>
        <dbReference type="Proteomes" id="UP001597063"/>
    </source>
</evidence>
<proteinExistence type="predicted"/>
<dbReference type="RefSeq" id="WP_131759739.1">
    <property type="nucleotide sequence ID" value="NZ_CAACUY010000088.1"/>
</dbReference>